<organism evidence="3 4">
    <name type="scientific">Didymella exigua CBS 183.55</name>
    <dbReference type="NCBI Taxonomy" id="1150837"/>
    <lineage>
        <taxon>Eukaryota</taxon>
        <taxon>Fungi</taxon>
        <taxon>Dikarya</taxon>
        <taxon>Ascomycota</taxon>
        <taxon>Pezizomycotina</taxon>
        <taxon>Dothideomycetes</taxon>
        <taxon>Pleosporomycetidae</taxon>
        <taxon>Pleosporales</taxon>
        <taxon>Pleosporineae</taxon>
        <taxon>Didymellaceae</taxon>
        <taxon>Didymella</taxon>
    </lineage>
</organism>
<dbReference type="GO" id="GO:0016491">
    <property type="term" value="F:oxidoreductase activity"/>
    <property type="evidence" value="ECO:0007669"/>
    <property type="project" value="UniProtKB-KW"/>
</dbReference>
<dbReference type="PANTHER" id="PTHR43157">
    <property type="entry name" value="PHOSPHATIDYLINOSITOL-GLYCAN BIOSYNTHESIS CLASS F PROTEIN-RELATED"/>
    <property type="match status" value="1"/>
</dbReference>
<protein>
    <recommendedName>
        <fullName evidence="5">NAD(P)-binding protein</fullName>
    </recommendedName>
</protein>
<dbReference type="PANTHER" id="PTHR43157:SF31">
    <property type="entry name" value="PHOSPHATIDYLINOSITOL-GLYCAN BIOSYNTHESIS CLASS F PROTEIN"/>
    <property type="match status" value="1"/>
</dbReference>
<reference evidence="3" key="1">
    <citation type="journal article" date="2020" name="Stud. Mycol.">
        <title>101 Dothideomycetes genomes: a test case for predicting lifestyles and emergence of pathogens.</title>
        <authorList>
            <person name="Haridas S."/>
            <person name="Albert R."/>
            <person name="Binder M."/>
            <person name="Bloem J."/>
            <person name="Labutti K."/>
            <person name="Salamov A."/>
            <person name="Andreopoulos B."/>
            <person name="Baker S."/>
            <person name="Barry K."/>
            <person name="Bills G."/>
            <person name="Bluhm B."/>
            <person name="Cannon C."/>
            <person name="Castanera R."/>
            <person name="Culley D."/>
            <person name="Daum C."/>
            <person name="Ezra D."/>
            <person name="Gonzalez J."/>
            <person name="Henrissat B."/>
            <person name="Kuo A."/>
            <person name="Liang C."/>
            <person name="Lipzen A."/>
            <person name="Lutzoni F."/>
            <person name="Magnuson J."/>
            <person name="Mondo S."/>
            <person name="Nolan M."/>
            <person name="Ohm R."/>
            <person name="Pangilinan J."/>
            <person name="Park H.-J."/>
            <person name="Ramirez L."/>
            <person name="Alfaro M."/>
            <person name="Sun H."/>
            <person name="Tritt A."/>
            <person name="Yoshinaga Y."/>
            <person name="Zwiers L.-H."/>
            <person name="Turgeon B."/>
            <person name="Goodwin S."/>
            <person name="Spatafora J."/>
            <person name="Crous P."/>
            <person name="Grigoriev I."/>
        </authorList>
    </citation>
    <scope>NUCLEOTIDE SEQUENCE</scope>
    <source>
        <strain evidence="3">CBS 183.55</strain>
    </source>
</reference>
<evidence type="ECO:0008006" key="5">
    <source>
        <dbReference type="Google" id="ProtNLM"/>
    </source>
</evidence>
<keyword evidence="2" id="KW-0732">Signal</keyword>
<evidence type="ECO:0000313" key="4">
    <source>
        <dbReference type="Proteomes" id="UP000800082"/>
    </source>
</evidence>
<gene>
    <name evidence="3" type="ORF">M421DRAFT_187001</name>
</gene>
<dbReference type="AlphaFoldDB" id="A0A6A5RF79"/>
<accession>A0A6A5RF79</accession>
<dbReference type="Gene3D" id="3.40.50.720">
    <property type="entry name" value="NAD(P)-binding Rossmann-like Domain"/>
    <property type="match status" value="1"/>
</dbReference>
<dbReference type="Pfam" id="PF00106">
    <property type="entry name" value="adh_short"/>
    <property type="match status" value="1"/>
</dbReference>
<feature type="signal peptide" evidence="2">
    <location>
        <begin position="1"/>
        <end position="25"/>
    </location>
</feature>
<keyword evidence="4" id="KW-1185">Reference proteome</keyword>
<dbReference type="RefSeq" id="XP_033447177.1">
    <property type="nucleotide sequence ID" value="XM_033587951.1"/>
</dbReference>
<feature type="chain" id="PRO_5025626676" description="NAD(P)-binding protein" evidence="2">
    <location>
        <begin position="26"/>
        <end position="153"/>
    </location>
</feature>
<dbReference type="SUPFAM" id="SSF51735">
    <property type="entry name" value="NAD(P)-binding Rossmann-fold domains"/>
    <property type="match status" value="1"/>
</dbReference>
<dbReference type="OrthoDB" id="542013at2759"/>
<name>A0A6A5RF79_9PLEO</name>
<evidence type="ECO:0000256" key="2">
    <source>
        <dbReference type="SAM" id="SignalP"/>
    </source>
</evidence>
<sequence length="153" mass="16252">MMPIVGTTSLANSLLSLTLAPIIAGANSGIGPSIAVALAKQGAAVLLACRNADRGAAAADHIIVQCDGKKQSDGELYHPRFRRPLKRTEDGTQIDMLVHNAGIDAPPHRELNRDQRRPGHPVHNQLLRQLSGNAPSRIIIGLDGHNSIDQLDG</sequence>
<keyword evidence="1" id="KW-0560">Oxidoreductase</keyword>
<evidence type="ECO:0000313" key="3">
    <source>
        <dbReference type="EMBL" id="KAF1926925.1"/>
    </source>
</evidence>
<dbReference type="InterPro" id="IPR002347">
    <property type="entry name" value="SDR_fam"/>
</dbReference>
<proteinExistence type="predicted"/>
<dbReference type="PRINTS" id="PR00081">
    <property type="entry name" value="GDHRDH"/>
</dbReference>
<dbReference type="InterPro" id="IPR036291">
    <property type="entry name" value="NAD(P)-bd_dom_sf"/>
</dbReference>
<dbReference type="EMBL" id="ML978974">
    <property type="protein sequence ID" value="KAF1926925.1"/>
    <property type="molecule type" value="Genomic_DNA"/>
</dbReference>
<evidence type="ECO:0000256" key="1">
    <source>
        <dbReference type="ARBA" id="ARBA00023002"/>
    </source>
</evidence>
<dbReference type="Proteomes" id="UP000800082">
    <property type="component" value="Unassembled WGS sequence"/>
</dbReference>
<dbReference type="GeneID" id="54345598"/>